<reference evidence="2 3" key="1">
    <citation type="submission" date="2024-06" db="EMBL/GenBank/DDBJ databases">
        <title>Genomic Encyclopedia of Type Strains, Phase IV (KMG-IV): sequencing the most valuable type-strain genomes for metagenomic binning, comparative biology and taxonomic classification.</title>
        <authorList>
            <person name="Goeker M."/>
        </authorList>
    </citation>
    <scope>NUCLEOTIDE SEQUENCE [LARGE SCALE GENOMIC DNA]</scope>
    <source>
        <strain evidence="2 3">DSM 105042</strain>
    </source>
</reference>
<evidence type="ECO:0000313" key="3">
    <source>
        <dbReference type="Proteomes" id="UP001549031"/>
    </source>
</evidence>
<dbReference type="EMBL" id="JBEPLJ010000023">
    <property type="protein sequence ID" value="MET3588348.1"/>
    <property type="molecule type" value="Genomic_DNA"/>
</dbReference>
<keyword evidence="3" id="KW-1185">Reference proteome</keyword>
<name>A0ABV2HCS9_9HYPH</name>
<evidence type="ECO:0008006" key="4">
    <source>
        <dbReference type="Google" id="ProtNLM"/>
    </source>
</evidence>
<gene>
    <name evidence="2" type="ORF">ABID21_004484</name>
</gene>
<proteinExistence type="predicted"/>
<feature type="region of interest" description="Disordered" evidence="1">
    <location>
        <begin position="146"/>
        <end position="194"/>
    </location>
</feature>
<accession>A0ABV2HCS9</accession>
<protein>
    <recommendedName>
        <fullName evidence="4">Cyclase dehydrase</fullName>
    </recommendedName>
</protein>
<dbReference type="Proteomes" id="UP001549031">
    <property type="component" value="Unassembled WGS sequence"/>
</dbReference>
<organism evidence="2 3">
    <name type="scientific">Pseudorhizobium tarimense</name>
    <dbReference type="NCBI Taxonomy" id="1079109"/>
    <lineage>
        <taxon>Bacteria</taxon>
        <taxon>Pseudomonadati</taxon>
        <taxon>Pseudomonadota</taxon>
        <taxon>Alphaproteobacteria</taxon>
        <taxon>Hyphomicrobiales</taxon>
        <taxon>Rhizobiaceae</taxon>
        <taxon>Rhizobium/Agrobacterium group</taxon>
        <taxon>Pseudorhizobium</taxon>
    </lineage>
</organism>
<dbReference type="RefSeq" id="WP_247246060.1">
    <property type="nucleotide sequence ID" value="NZ_JALJRA010000024.1"/>
</dbReference>
<evidence type="ECO:0000256" key="1">
    <source>
        <dbReference type="SAM" id="MobiDB-lite"/>
    </source>
</evidence>
<comment type="caution">
    <text evidence="2">The sequence shown here is derived from an EMBL/GenBank/DDBJ whole genome shotgun (WGS) entry which is preliminary data.</text>
</comment>
<evidence type="ECO:0000313" key="2">
    <source>
        <dbReference type="EMBL" id="MET3588348.1"/>
    </source>
</evidence>
<feature type="compositionally biased region" description="Basic and acidic residues" evidence="1">
    <location>
        <begin position="167"/>
        <end position="181"/>
    </location>
</feature>
<sequence length="194" mass="20760">MSFIANATRYEDSPEIISTGPSSLSSTDRLARNLGWFSIGLGLAEMFAARSISRAIGMEGSENLIRAFGAREVASGMLTLSVERKAGLYSRVAGDALDLAVLSTAVKDDNPKRGNAAIALAMVAGVTLLDVAAALGTRQQRLRDEDDIRDYSDRSGFPKGVNAARTQAERDNREPEPEVKALPRPQTGGAEHRL</sequence>